<sequence>MTALQVRRRSRRPSALHLILLPISLVMIAPLVWMVLVSFSTQAEARRFPPGLPSGLEWHNYADAWNDVPLGSWLYNSTVVSVVCVVGNLVLCSLAGYAFARIRFIGGRVAFLAILATLMVPFQIVMLPLLIMVREVGLSDTLGALIAPNLATAFGVFLMRQFFMTVPRELEEAARIDGASRLRILLQVLLPLMRPTLATLAVLTFLQTWNDFLWPLIAIHSPGSMTVQIGLQSFQGAHTTNWPKLMAGTVLSQVPVLLVFFVAQRFFVRSVASVGIK</sequence>
<evidence type="ECO:0000256" key="5">
    <source>
        <dbReference type="ARBA" id="ARBA00022989"/>
    </source>
</evidence>
<comment type="subcellular location">
    <subcellularLocation>
        <location evidence="1 7">Cell membrane</location>
        <topology evidence="1 7">Multi-pass membrane protein</topology>
    </subcellularLocation>
</comment>
<dbReference type="GO" id="GO:0055085">
    <property type="term" value="P:transmembrane transport"/>
    <property type="evidence" value="ECO:0007669"/>
    <property type="project" value="InterPro"/>
</dbReference>
<dbReference type="EMBL" id="PVTF01000008">
    <property type="protein sequence ID" value="PRY38632.1"/>
    <property type="molecule type" value="Genomic_DNA"/>
</dbReference>
<evidence type="ECO:0000259" key="8">
    <source>
        <dbReference type="PROSITE" id="PS50928"/>
    </source>
</evidence>
<dbReference type="Pfam" id="PF00528">
    <property type="entry name" value="BPD_transp_1"/>
    <property type="match status" value="1"/>
</dbReference>
<feature type="transmembrane region" description="Helical" evidence="7">
    <location>
        <begin position="143"/>
        <end position="163"/>
    </location>
</feature>
<dbReference type="InterPro" id="IPR000515">
    <property type="entry name" value="MetI-like"/>
</dbReference>
<gene>
    <name evidence="9" type="ORF">CLV43_10832</name>
</gene>
<accession>A0A2T0SYY9</accession>
<dbReference type="CDD" id="cd06261">
    <property type="entry name" value="TM_PBP2"/>
    <property type="match status" value="1"/>
</dbReference>
<feature type="transmembrane region" description="Helical" evidence="7">
    <location>
        <begin position="109"/>
        <end position="131"/>
    </location>
</feature>
<dbReference type="PANTHER" id="PTHR43744:SF12">
    <property type="entry name" value="ABC TRANSPORTER PERMEASE PROTEIN MG189-RELATED"/>
    <property type="match status" value="1"/>
</dbReference>
<evidence type="ECO:0000313" key="9">
    <source>
        <dbReference type="EMBL" id="PRY38632.1"/>
    </source>
</evidence>
<evidence type="ECO:0000256" key="6">
    <source>
        <dbReference type="ARBA" id="ARBA00023136"/>
    </source>
</evidence>
<comment type="similarity">
    <text evidence="7">Belongs to the binding-protein-dependent transport system permease family.</text>
</comment>
<dbReference type="PROSITE" id="PS50928">
    <property type="entry name" value="ABC_TM1"/>
    <property type="match status" value="1"/>
</dbReference>
<reference evidence="9 10" key="1">
    <citation type="submission" date="2018-03" db="EMBL/GenBank/DDBJ databases">
        <title>Genomic Encyclopedia of Archaeal and Bacterial Type Strains, Phase II (KMG-II): from individual species to whole genera.</title>
        <authorList>
            <person name="Goeker M."/>
        </authorList>
    </citation>
    <scope>NUCLEOTIDE SEQUENCE [LARGE SCALE GENOMIC DNA]</scope>
    <source>
        <strain evidence="9 10">DSM 44720</strain>
    </source>
</reference>
<dbReference type="Gene3D" id="1.10.3720.10">
    <property type="entry name" value="MetI-like"/>
    <property type="match status" value="1"/>
</dbReference>
<dbReference type="OrthoDB" id="5175345at2"/>
<keyword evidence="5 7" id="KW-1133">Transmembrane helix</keyword>
<dbReference type="SUPFAM" id="SSF161098">
    <property type="entry name" value="MetI-like"/>
    <property type="match status" value="1"/>
</dbReference>
<proteinExistence type="inferred from homology"/>
<dbReference type="InterPro" id="IPR035906">
    <property type="entry name" value="MetI-like_sf"/>
</dbReference>
<evidence type="ECO:0000256" key="3">
    <source>
        <dbReference type="ARBA" id="ARBA00022475"/>
    </source>
</evidence>
<protein>
    <submittedName>
        <fullName evidence="9">Carbohydrate ABC transporter membrane protein 2 (CUT1 family)</fullName>
    </submittedName>
</protein>
<dbReference type="PANTHER" id="PTHR43744">
    <property type="entry name" value="ABC TRANSPORTER PERMEASE PROTEIN MG189-RELATED-RELATED"/>
    <property type="match status" value="1"/>
</dbReference>
<keyword evidence="2 7" id="KW-0813">Transport</keyword>
<evidence type="ECO:0000313" key="10">
    <source>
        <dbReference type="Proteomes" id="UP000239494"/>
    </source>
</evidence>
<dbReference type="AlphaFoldDB" id="A0A2T0SYY9"/>
<name>A0A2T0SYY9_9PSEU</name>
<evidence type="ECO:0000256" key="4">
    <source>
        <dbReference type="ARBA" id="ARBA00022692"/>
    </source>
</evidence>
<feature type="transmembrane region" description="Helical" evidence="7">
    <location>
        <begin position="250"/>
        <end position="268"/>
    </location>
</feature>
<evidence type="ECO:0000256" key="7">
    <source>
        <dbReference type="RuleBase" id="RU363032"/>
    </source>
</evidence>
<feature type="transmembrane region" description="Helical" evidence="7">
    <location>
        <begin position="15"/>
        <end position="39"/>
    </location>
</feature>
<organism evidence="9 10">
    <name type="scientific">Umezawaea tangerina</name>
    <dbReference type="NCBI Taxonomy" id="84725"/>
    <lineage>
        <taxon>Bacteria</taxon>
        <taxon>Bacillati</taxon>
        <taxon>Actinomycetota</taxon>
        <taxon>Actinomycetes</taxon>
        <taxon>Pseudonocardiales</taxon>
        <taxon>Pseudonocardiaceae</taxon>
        <taxon>Umezawaea</taxon>
    </lineage>
</organism>
<keyword evidence="4 7" id="KW-0812">Transmembrane</keyword>
<evidence type="ECO:0000256" key="2">
    <source>
        <dbReference type="ARBA" id="ARBA00022448"/>
    </source>
</evidence>
<feature type="transmembrane region" description="Helical" evidence="7">
    <location>
        <begin position="184"/>
        <end position="206"/>
    </location>
</feature>
<dbReference type="Proteomes" id="UP000239494">
    <property type="component" value="Unassembled WGS sequence"/>
</dbReference>
<dbReference type="RefSeq" id="WP_106189889.1">
    <property type="nucleotide sequence ID" value="NZ_PVTF01000008.1"/>
</dbReference>
<keyword evidence="10" id="KW-1185">Reference proteome</keyword>
<evidence type="ECO:0000256" key="1">
    <source>
        <dbReference type="ARBA" id="ARBA00004651"/>
    </source>
</evidence>
<comment type="caution">
    <text evidence="9">The sequence shown here is derived from an EMBL/GenBank/DDBJ whole genome shotgun (WGS) entry which is preliminary data.</text>
</comment>
<keyword evidence="3" id="KW-1003">Cell membrane</keyword>
<feature type="domain" description="ABC transmembrane type-1" evidence="8">
    <location>
        <begin position="74"/>
        <end position="263"/>
    </location>
</feature>
<feature type="transmembrane region" description="Helical" evidence="7">
    <location>
        <begin position="73"/>
        <end position="97"/>
    </location>
</feature>
<keyword evidence="6 7" id="KW-0472">Membrane</keyword>
<dbReference type="GO" id="GO:0005886">
    <property type="term" value="C:plasma membrane"/>
    <property type="evidence" value="ECO:0007669"/>
    <property type="project" value="UniProtKB-SubCell"/>
</dbReference>